<dbReference type="InterPro" id="IPR039421">
    <property type="entry name" value="Type_1_exporter"/>
</dbReference>
<gene>
    <name evidence="2" type="ORF">B1B_10944</name>
</gene>
<dbReference type="GO" id="GO:0005524">
    <property type="term" value="F:ATP binding"/>
    <property type="evidence" value="ECO:0007669"/>
    <property type="project" value="InterPro"/>
</dbReference>
<dbReference type="PANTHER" id="PTHR24221">
    <property type="entry name" value="ATP-BINDING CASSETTE SUB-FAMILY B"/>
    <property type="match status" value="1"/>
</dbReference>
<dbReference type="InterPro" id="IPR027417">
    <property type="entry name" value="P-loop_NTPase"/>
</dbReference>
<dbReference type="InterPro" id="IPR003439">
    <property type="entry name" value="ABC_transporter-like_ATP-bd"/>
</dbReference>
<name>T1A3T7_9ZZZZ</name>
<protein>
    <submittedName>
        <fullName evidence="2">ABC transporter-like domain protein</fullName>
    </submittedName>
</protein>
<evidence type="ECO:0000259" key="1">
    <source>
        <dbReference type="Pfam" id="PF00005"/>
    </source>
</evidence>
<dbReference type="Pfam" id="PF00005">
    <property type="entry name" value="ABC_tran"/>
    <property type="match status" value="1"/>
</dbReference>
<dbReference type="SUPFAM" id="SSF52540">
    <property type="entry name" value="P-loop containing nucleoside triphosphate hydrolases"/>
    <property type="match status" value="1"/>
</dbReference>
<feature type="non-terminal residue" evidence="2">
    <location>
        <position position="124"/>
    </location>
</feature>
<proteinExistence type="predicted"/>
<comment type="caution">
    <text evidence="2">The sequence shown here is derived from an EMBL/GenBank/DDBJ whole genome shotgun (WGS) entry which is preliminary data.</text>
</comment>
<dbReference type="GO" id="GO:0034040">
    <property type="term" value="F:ATPase-coupled lipid transmembrane transporter activity"/>
    <property type="evidence" value="ECO:0007669"/>
    <property type="project" value="TreeGrafter"/>
</dbReference>
<sequence>MFEDVRLRYAEDARWALDGIDLTLPAGARLAVVGASGAGKSSLLAALLKLYPVQTGRVLFGGEPLAALQGDVLRRQIAVIAQHTTLFNLSLRDNLLLAAPEAGTDRIERAVRLAQLEPFVASLP</sequence>
<reference evidence="2" key="1">
    <citation type="submission" date="2013-08" db="EMBL/GenBank/DDBJ databases">
        <authorList>
            <person name="Mendez C."/>
            <person name="Richter M."/>
            <person name="Ferrer M."/>
            <person name="Sanchez J."/>
        </authorList>
    </citation>
    <scope>NUCLEOTIDE SEQUENCE</scope>
</reference>
<dbReference type="PANTHER" id="PTHR24221:SF654">
    <property type="entry name" value="ATP-BINDING CASSETTE SUB-FAMILY B MEMBER 6"/>
    <property type="match status" value="1"/>
</dbReference>
<dbReference type="EMBL" id="AUZY01007074">
    <property type="protein sequence ID" value="EQD51627.1"/>
    <property type="molecule type" value="Genomic_DNA"/>
</dbReference>
<dbReference type="GO" id="GO:0016887">
    <property type="term" value="F:ATP hydrolysis activity"/>
    <property type="evidence" value="ECO:0007669"/>
    <property type="project" value="InterPro"/>
</dbReference>
<evidence type="ECO:0000313" key="2">
    <source>
        <dbReference type="EMBL" id="EQD51627.1"/>
    </source>
</evidence>
<reference evidence="2" key="2">
    <citation type="journal article" date="2014" name="ISME J.">
        <title>Microbial stratification in low pH oxic and suboxic macroscopic growths along an acid mine drainage.</title>
        <authorList>
            <person name="Mendez-Garcia C."/>
            <person name="Mesa V."/>
            <person name="Sprenger R.R."/>
            <person name="Richter M."/>
            <person name="Diez M.S."/>
            <person name="Solano J."/>
            <person name="Bargiela R."/>
            <person name="Golyshina O.V."/>
            <person name="Manteca A."/>
            <person name="Ramos J.L."/>
            <person name="Gallego J.R."/>
            <person name="Llorente I."/>
            <person name="Martins Dos Santos V.A."/>
            <person name="Jensen O.N."/>
            <person name="Pelaez A.I."/>
            <person name="Sanchez J."/>
            <person name="Ferrer M."/>
        </authorList>
    </citation>
    <scope>NUCLEOTIDE SEQUENCE</scope>
</reference>
<accession>T1A3T7</accession>
<organism evidence="2">
    <name type="scientific">mine drainage metagenome</name>
    <dbReference type="NCBI Taxonomy" id="410659"/>
    <lineage>
        <taxon>unclassified sequences</taxon>
        <taxon>metagenomes</taxon>
        <taxon>ecological metagenomes</taxon>
    </lineage>
</organism>
<feature type="domain" description="ABC transporter" evidence="1">
    <location>
        <begin position="17"/>
        <end position="116"/>
    </location>
</feature>
<dbReference type="AlphaFoldDB" id="T1A3T7"/>
<dbReference type="Gene3D" id="3.40.50.300">
    <property type="entry name" value="P-loop containing nucleotide triphosphate hydrolases"/>
    <property type="match status" value="1"/>
</dbReference>